<dbReference type="InterPro" id="IPR020846">
    <property type="entry name" value="MFS_dom"/>
</dbReference>
<dbReference type="OrthoDB" id="9793283at2"/>
<dbReference type="InterPro" id="IPR036259">
    <property type="entry name" value="MFS_trans_sf"/>
</dbReference>
<dbReference type="PANTHER" id="PTHR23546">
    <property type="entry name" value="TRANSPORT PROTEIN"/>
    <property type="match status" value="1"/>
</dbReference>
<reference evidence="8 9" key="1">
    <citation type="submission" date="2019-02" db="EMBL/GenBank/DDBJ databases">
        <title>Paenibacillus sp. nov., isolated from surface-sterilized tissue of Thalictrum simplex L.</title>
        <authorList>
            <person name="Tuo L."/>
        </authorList>
    </citation>
    <scope>NUCLEOTIDE SEQUENCE [LARGE SCALE GENOMIC DNA]</scope>
    <source>
        <strain evidence="8 9">N2SHLJ1</strain>
    </source>
</reference>
<dbReference type="PRINTS" id="PR01035">
    <property type="entry name" value="TCRTETA"/>
</dbReference>
<evidence type="ECO:0000313" key="8">
    <source>
        <dbReference type="EMBL" id="TBL81087.1"/>
    </source>
</evidence>
<name>A0A4Q9DVL2_9BACL</name>
<feature type="transmembrane region" description="Helical" evidence="6">
    <location>
        <begin position="212"/>
        <end position="236"/>
    </location>
</feature>
<evidence type="ECO:0000313" key="9">
    <source>
        <dbReference type="Proteomes" id="UP000293142"/>
    </source>
</evidence>
<dbReference type="InterPro" id="IPR011701">
    <property type="entry name" value="MFS"/>
</dbReference>
<keyword evidence="9" id="KW-1185">Reference proteome</keyword>
<dbReference type="Proteomes" id="UP000293142">
    <property type="component" value="Unassembled WGS sequence"/>
</dbReference>
<organism evidence="8 9">
    <name type="scientific">Paenibacillus thalictri</name>
    <dbReference type="NCBI Taxonomy" id="2527873"/>
    <lineage>
        <taxon>Bacteria</taxon>
        <taxon>Bacillati</taxon>
        <taxon>Bacillota</taxon>
        <taxon>Bacilli</taxon>
        <taxon>Bacillales</taxon>
        <taxon>Paenibacillaceae</taxon>
        <taxon>Paenibacillus</taxon>
    </lineage>
</organism>
<evidence type="ECO:0000259" key="7">
    <source>
        <dbReference type="PROSITE" id="PS50850"/>
    </source>
</evidence>
<feature type="transmembrane region" description="Helical" evidence="6">
    <location>
        <begin position="102"/>
        <end position="121"/>
    </location>
</feature>
<comment type="caution">
    <text evidence="8">The sequence shown here is derived from an EMBL/GenBank/DDBJ whole genome shotgun (WGS) entry which is preliminary data.</text>
</comment>
<sequence length="401" mass="42054">MKKPFVAIFITVLVAIISIATFNPIIGPLARTLGLSAIQSGSMVTITGIFWIIGSFLWGRWAQGRGGRKRILIAALLGYAVTVAMFAYIADNVAVRESAGPSIFWIFIGLRAVAGFFFGAIPAMAQGFLMDWTTAEDRAKGMALYGAASGLGFVIGPAMGAGLAAVGLTAPMYVSAVLLVLVVLLNVFMIKSRKNVTTRQAGRKLSPTDSRIRLYIAVGLAFSTVLILLQVTAGLYMQDRLFASAKEAAMMTGAALSIAGLVVVIAQVWIGRGSKMQPSRLLKIGLCALGLGFACFLVLPSYYMAAFAVIGIGIGFTQPGYTTAASLAVGEEEQTGVASYVSAAQGVGSFVGPLIGTFLYSQHIYLPYLICVAFIGVLYGFVAATAKSAPAFLSSGVDSKK</sequence>
<dbReference type="AlphaFoldDB" id="A0A4Q9DVL2"/>
<evidence type="ECO:0000256" key="1">
    <source>
        <dbReference type="ARBA" id="ARBA00004651"/>
    </source>
</evidence>
<keyword evidence="2" id="KW-0813">Transport</keyword>
<evidence type="ECO:0000256" key="2">
    <source>
        <dbReference type="ARBA" id="ARBA00022448"/>
    </source>
</evidence>
<evidence type="ECO:0000256" key="3">
    <source>
        <dbReference type="ARBA" id="ARBA00022692"/>
    </source>
</evidence>
<keyword evidence="3 6" id="KW-0812">Transmembrane</keyword>
<feature type="transmembrane region" description="Helical" evidence="6">
    <location>
        <begin position="38"/>
        <end position="59"/>
    </location>
</feature>
<feature type="domain" description="Major facilitator superfamily (MFS) profile" evidence="7">
    <location>
        <begin position="4"/>
        <end position="388"/>
    </location>
</feature>
<comment type="subcellular location">
    <subcellularLocation>
        <location evidence="1">Cell membrane</location>
        <topology evidence="1">Multi-pass membrane protein</topology>
    </subcellularLocation>
</comment>
<dbReference type="Pfam" id="PF07690">
    <property type="entry name" value="MFS_1"/>
    <property type="match status" value="1"/>
</dbReference>
<dbReference type="GO" id="GO:0022857">
    <property type="term" value="F:transmembrane transporter activity"/>
    <property type="evidence" value="ECO:0007669"/>
    <property type="project" value="InterPro"/>
</dbReference>
<dbReference type="GO" id="GO:0005886">
    <property type="term" value="C:plasma membrane"/>
    <property type="evidence" value="ECO:0007669"/>
    <property type="project" value="UniProtKB-SubCell"/>
</dbReference>
<gene>
    <name evidence="8" type="ORF">EYB31_03055</name>
</gene>
<feature type="transmembrane region" description="Helical" evidence="6">
    <location>
        <begin position="172"/>
        <end position="191"/>
    </location>
</feature>
<feature type="transmembrane region" description="Helical" evidence="6">
    <location>
        <begin position="281"/>
        <end position="299"/>
    </location>
</feature>
<feature type="transmembrane region" description="Helical" evidence="6">
    <location>
        <begin position="365"/>
        <end position="386"/>
    </location>
</feature>
<feature type="transmembrane region" description="Helical" evidence="6">
    <location>
        <begin position="248"/>
        <end position="269"/>
    </location>
</feature>
<keyword evidence="4 6" id="KW-1133">Transmembrane helix</keyword>
<evidence type="ECO:0000256" key="4">
    <source>
        <dbReference type="ARBA" id="ARBA00022989"/>
    </source>
</evidence>
<evidence type="ECO:0000256" key="5">
    <source>
        <dbReference type="ARBA" id="ARBA00023136"/>
    </source>
</evidence>
<feature type="transmembrane region" description="Helical" evidence="6">
    <location>
        <begin position="142"/>
        <end position="166"/>
    </location>
</feature>
<dbReference type="EMBL" id="SIRE01000003">
    <property type="protein sequence ID" value="TBL81087.1"/>
    <property type="molecule type" value="Genomic_DNA"/>
</dbReference>
<dbReference type="Gene3D" id="1.20.1250.20">
    <property type="entry name" value="MFS general substrate transporter like domains"/>
    <property type="match status" value="1"/>
</dbReference>
<feature type="transmembrane region" description="Helical" evidence="6">
    <location>
        <begin position="337"/>
        <end position="359"/>
    </location>
</feature>
<protein>
    <submittedName>
        <fullName evidence="8">MFS transporter</fullName>
    </submittedName>
</protein>
<dbReference type="SUPFAM" id="SSF103473">
    <property type="entry name" value="MFS general substrate transporter"/>
    <property type="match status" value="1"/>
</dbReference>
<dbReference type="RefSeq" id="WP_131011800.1">
    <property type="nucleotide sequence ID" value="NZ_SIRE01000003.1"/>
</dbReference>
<dbReference type="PROSITE" id="PS50850">
    <property type="entry name" value="MFS"/>
    <property type="match status" value="1"/>
</dbReference>
<accession>A0A4Q9DVL2</accession>
<proteinExistence type="predicted"/>
<dbReference type="PANTHER" id="PTHR23546:SF1">
    <property type="entry name" value="MEMBRANE PROTEIN"/>
    <property type="match status" value="1"/>
</dbReference>
<keyword evidence="5 6" id="KW-0472">Membrane</keyword>
<feature type="transmembrane region" description="Helical" evidence="6">
    <location>
        <begin position="5"/>
        <end position="26"/>
    </location>
</feature>
<evidence type="ECO:0000256" key="6">
    <source>
        <dbReference type="SAM" id="Phobius"/>
    </source>
</evidence>
<feature type="transmembrane region" description="Helical" evidence="6">
    <location>
        <begin position="71"/>
        <end position="90"/>
    </location>
</feature>
<dbReference type="InterPro" id="IPR001958">
    <property type="entry name" value="Tet-R_TetA/multi-R_MdtG-like"/>
</dbReference>